<dbReference type="Pfam" id="PF01889">
    <property type="entry name" value="DUF63"/>
    <property type="match status" value="1"/>
</dbReference>
<feature type="transmembrane region" description="Helical" evidence="2">
    <location>
        <begin position="356"/>
        <end position="374"/>
    </location>
</feature>
<feature type="compositionally biased region" description="Basic and acidic residues" evidence="1">
    <location>
        <begin position="10"/>
        <end position="23"/>
    </location>
</feature>
<dbReference type="STRING" id="29540.C481_08611"/>
<reference evidence="3 4" key="1">
    <citation type="journal article" date="2014" name="PLoS Genet.">
        <title>Phylogenetically driven sequencing of extremely halophilic archaea reveals strategies for static and dynamic osmo-response.</title>
        <authorList>
            <person name="Becker E.A."/>
            <person name="Seitzer P.M."/>
            <person name="Tritt A."/>
            <person name="Larsen D."/>
            <person name="Krusor M."/>
            <person name="Yao A.I."/>
            <person name="Wu D."/>
            <person name="Madern D."/>
            <person name="Eisen J.A."/>
            <person name="Darling A.E."/>
            <person name="Facciotti M.T."/>
        </authorList>
    </citation>
    <scope>NUCLEOTIDE SEQUENCE [LARGE SCALE GENOMIC DNA]</scope>
    <source>
        <strain evidence="3 4">DSM 12278</strain>
    </source>
</reference>
<proteinExistence type="predicted"/>
<dbReference type="PATRIC" id="fig|29540.5.peg.1759"/>
<evidence type="ECO:0008006" key="5">
    <source>
        <dbReference type="Google" id="ProtNLM"/>
    </source>
</evidence>
<keyword evidence="4" id="KW-1185">Reference proteome</keyword>
<feature type="transmembrane region" description="Helical" evidence="2">
    <location>
        <begin position="262"/>
        <end position="282"/>
    </location>
</feature>
<name>M0AVK6_NATA1</name>
<comment type="caution">
    <text evidence="3">The sequence shown here is derived from an EMBL/GenBank/DDBJ whole genome shotgun (WGS) entry which is preliminary data.</text>
</comment>
<dbReference type="EMBL" id="AOIO01000021">
    <property type="protein sequence ID" value="ELZ02716.1"/>
    <property type="molecule type" value="Genomic_DNA"/>
</dbReference>
<protein>
    <recommendedName>
        <fullName evidence="5">DUF63 family protein</fullName>
    </recommendedName>
</protein>
<evidence type="ECO:0000313" key="3">
    <source>
        <dbReference type="EMBL" id="ELZ02716.1"/>
    </source>
</evidence>
<keyword evidence="2" id="KW-1133">Transmembrane helix</keyword>
<dbReference type="eggNOG" id="arCOG02177">
    <property type="taxonomic scope" value="Archaea"/>
</dbReference>
<evidence type="ECO:0000256" key="1">
    <source>
        <dbReference type="SAM" id="MobiDB-lite"/>
    </source>
</evidence>
<accession>M0AVK6</accession>
<keyword evidence="2" id="KW-0472">Membrane</keyword>
<dbReference type="Proteomes" id="UP000011554">
    <property type="component" value="Unassembled WGS sequence"/>
</dbReference>
<dbReference type="PANTHER" id="PTHR40700:SF1">
    <property type="entry name" value="DUF63 DOMAIN-CONTAINING PROTEIN"/>
    <property type="match status" value="1"/>
</dbReference>
<evidence type="ECO:0000313" key="4">
    <source>
        <dbReference type="Proteomes" id="UP000011554"/>
    </source>
</evidence>
<sequence length="412" mass="44593">MHGRSTPRSRRPDGEFGGDRETTETANGKRSLERISGMYESIERYGPLKVWALTVVTLIAAVALAATAFYQPVYVDIVWQYFWGPVVADAHGWNCVAWAGGEQLPCGEAGVDAGPTASPGYTFVSYAGYIPTLILSVVGVVFLIDRLEIERYRVGFYGLFPFMLFGGALRVVEDSNVAAYRATGELPIQLPWSGIIISPLIYFTVFFLALLAVVASVWLERNDYVSGYEYPLGAIGTTLLVGTVGYLGYLSATTDYVQFYPLLLLTILGGATVATAITWAVIDRFAPGINRGTKFIGAVVIWAHSIDGVANVVGLDWATAFGHDSNLIPKHPINAAVVDLTDSILPESIVAVTGDAWPFLLVKLAAAVFVVWIFDDTIFEESPRYAILLLITVVAVGLGPGTRDMLRATFGI</sequence>
<evidence type="ECO:0000256" key="2">
    <source>
        <dbReference type="SAM" id="Phobius"/>
    </source>
</evidence>
<keyword evidence="2" id="KW-0812">Transmembrane</keyword>
<feature type="transmembrane region" description="Helical" evidence="2">
    <location>
        <begin position="192"/>
        <end position="218"/>
    </location>
</feature>
<feature type="transmembrane region" description="Helical" evidence="2">
    <location>
        <begin position="50"/>
        <end position="70"/>
    </location>
</feature>
<feature type="transmembrane region" description="Helical" evidence="2">
    <location>
        <begin position="123"/>
        <end position="144"/>
    </location>
</feature>
<dbReference type="PANTHER" id="PTHR40700">
    <property type="entry name" value="HYPOTHETICAL MEMBRANE PROTEIN, CONSERVED, DUF63 FAMILY"/>
    <property type="match status" value="1"/>
</dbReference>
<organism evidence="3 4">
    <name type="scientific">Natrialba asiatica (strain ATCC 700177 / DSM 12278 / JCM 9576 / FERM P-10747 / NBRC 102637 / 172P1)</name>
    <dbReference type="NCBI Taxonomy" id="29540"/>
    <lineage>
        <taxon>Archaea</taxon>
        <taxon>Methanobacteriati</taxon>
        <taxon>Methanobacteriota</taxon>
        <taxon>Stenosarchaea group</taxon>
        <taxon>Halobacteria</taxon>
        <taxon>Halobacteriales</taxon>
        <taxon>Natrialbaceae</taxon>
        <taxon>Natrialba</taxon>
    </lineage>
</organism>
<dbReference type="InterPro" id="IPR002749">
    <property type="entry name" value="DUF63"/>
</dbReference>
<feature type="transmembrane region" description="Helical" evidence="2">
    <location>
        <begin position="386"/>
        <end position="406"/>
    </location>
</feature>
<feature type="transmembrane region" description="Helical" evidence="2">
    <location>
        <begin position="230"/>
        <end position="250"/>
    </location>
</feature>
<gene>
    <name evidence="3" type="ORF">C481_08611</name>
</gene>
<feature type="region of interest" description="Disordered" evidence="1">
    <location>
        <begin position="1"/>
        <end position="29"/>
    </location>
</feature>
<dbReference type="AlphaFoldDB" id="M0AVK6"/>
<feature type="transmembrane region" description="Helical" evidence="2">
    <location>
        <begin position="156"/>
        <end position="172"/>
    </location>
</feature>